<dbReference type="InterPro" id="IPR020904">
    <property type="entry name" value="Sc_DH/Rdtase_CS"/>
</dbReference>
<dbReference type="SMART" id="SM00822">
    <property type="entry name" value="PKS_KR"/>
    <property type="match status" value="1"/>
</dbReference>
<dbReference type="InterPro" id="IPR036291">
    <property type="entry name" value="NAD(P)-bd_dom_sf"/>
</dbReference>
<feature type="domain" description="Ketoreductase" evidence="3">
    <location>
        <begin position="3"/>
        <end position="187"/>
    </location>
</feature>
<proteinExistence type="inferred from homology"/>
<comment type="similarity">
    <text evidence="1">Belongs to the short-chain dehydrogenases/reductases (SDR) family.</text>
</comment>
<dbReference type="AlphaFoldDB" id="A0A7G6WTZ4"/>
<dbReference type="FunFam" id="3.40.50.720:FF:000084">
    <property type="entry name" value="Short-chain dehydrogenase reductase"/>
    <property type="match status" value="1"/>
</dbReference>
<gene>
    <name evidence="4" type="ORF">F1D05_05470</name>
</gene>
<evidence type="ECO:0000313" key="4">
    <source>
        <dbReference type="EMBL" id="QNE17459.1"/>
    </source>
</evidence>
<organism evidence="4 5">
    <name type="scientific">Kribbella qitaiheensis</name>
    <dbReference type="NCBI Taxonomy" id="1544730"/>
    <lineage>
        <taxon>Bacteria</taxon>
        <taxon>Bacillati</taxon>
        <taxon>Actinomycetota</taxon>
        <taxon>Actinomycetes</taxon>
        <taxon>Propionibacteriales</taxon>
        <taxon>Kribbellaceae</taxon>
        <taxon>Kribbella</taxon>
    </lineage>
</organism>
<keyword evidence="2" id="KW-0560">Oxidoreductase</keyword>
<evidence type="ECO:0000256" key="1">
    <source>
        <dbReference type="ARBA" id="ARBA00006484"/>
    </source>
</evidence>
<dbReference type="Pfam" id="PF13561">
    <property type="entry name" value="adh_short_C2"/>
    <property type="match status" value="1"/>
</dbReference>
<name>A0A7G6WTZ4_9ACTN</name>
<evidence type="ECO:0000256" key="2">
    <source>
        <dbReference type="ARBA" id="ARBA00023002"/>
    </source>
</evidence>
<dbReference type="GO" id="GO:0016616">
    <property type="term" value="F:oxidoreductase activity, acting on the CH-OH group of donors, NAD or NADP as acceptor"/>
    <property type="evidence" value="ECO:0007669"/>
    <property type="project" value="TreeGrafter"/>
</dbReference>
<dbReference type="InterPro" id="IPR057326">
    <property type="entry name" value="KR_dom"/>
</dbReference>
<dbReference type="CDD" id="cd05233">
    <property type="entry name" value="SDR_c"/>
    <property type="match status" value="1"/>
</dbReference>
<dbReference type="GO" id="GO:0030497">
    <property type="term" value="P:fatty acid elongation"/>
    <property type="evidence" value="ECO:0007669"/>
    <property type="project" value="TreeGrafter"/>
</dbReference>
<dbReference type="PRINTS" id="PR00081">
    <property type="entry name" value="GDHRDH"/>
</dbReference>
<dbReference type="PANTHER" id="PTHR42760:SF40">
    <property type="entry name" value="3-OXOACYL-[ACYL-CARRIER-PROTEIN] REDUCTASE, CHLOROPLASTIC"/>
    <property type="match status" value="1"/>
</dbReference>
<protein>
    <submittedName>
        <fullName evidence="4">SDR family oxidoreductase</fullName>
    </submittedName>
</protein>
<dbReference type="PANTHER" id="PTHR42760">
    <property type="entry name" value="SHORT-CHAIN DEHYDROGENASES/REDUCTASES FAMILY MEMBER"/>
    <property type="match status" value="1"/>
</dbReference>
<dbReference type="PRINTS" id="PR00080">
    <property type="entry name" value="SDRFAMILY"/>
</dbReference>
<dbReference type="InterPro" id="IPR002347">
    <property type="entry name" value="SDR_fam"/>
</dbReference>
<evidence type="ECO:0000313" key="5">
    <source>
        <dbReference type="Proteomes" id="UP000515563"/>
    </source>
</evidence>
<dbReference type="Proteomes" id="UP000515563">
    <property type="component" value="Chromosome"/>
</dbReference>
<dbReference type="PROSITE" id="PS00061">
    <property type="entry name" value="ADH_SHORT"/>
    <property type="match status" value="1"/>
</dbReference>
<sequence length="247" mass="25567">MDRSVLVTGASRGIGAAVAQAFAAAGDRVAVHYGSSRESAEAVLSKLPGDGHVLAHADLADPAQILEMVDVAAEALGSIDVLVNNAGVYAAHPIRQTSYDEWQQAWAGTLGVNLIGAANVTWCAVRHMGRGGRIINVSSRGAFRGEPNQPAYGASKAALVSFSQSLARSLGPEGIAVTTIAPGWTTTDMAAEALSGDGYNRRRLESPLERVATPDEVAAAILYLASPAAEFATGTVLDFNGASHLRM</sequence>
<dbReference type="SUPFAM" id="SSF51735">
    <property type="entry name" value="NAD(P)-binding Rossmann-fold domains"/>
    <property type="match status" value="1"/>
</dbReference>
<dbReference type="KEGG" id="kqi:F1D05_05470"/>
<accession>A0A7G6WTZ4</accession>
<dbReference type="Gene3D" id="3.40.50.720">
    <property type="entry name" value="NAD(P)-binding Rossmann-like Domain"/>
    <property type="match status" value="1"/>
</dbReference>
<reference evidence="4 5" key="2">
    <citation type="journal article" date="2020" name="Microbiol. Resour. Announc.">
        <title>Antarctic desert soil bacteria exhibit high novel natural product potential, evaluated through long-read genome sequencing and comparative genomics.</title>
        <authorList>
            <person name="Benaud N."/>
            <person name="Edwards R.J."/>
            <person name="Amos T.G."/>
            <person name="D'Agostino P.M."/>
            <person name="Gutierrez-Chavez C."/>
            <person name="Montgomery K."/>
            <person name="Nicetic I."/>
            <person name="Ferrari B.C."/>
        </authorList>
    </citation>
    <scope>NUCLEOTIDE SEQUENCE [LARGE SCALE GENOMIC DNA]</scope>
    <source>
        <strain evidence="4 5">SPB151</strain>
    </source>
</reference>
<reference evidence="5" key="1">
    <citation type="submission" date="2019-09" db="EMBL/GenBank/DDBJ databases">
        <title>Antimicrobial potential of Antarctic Bacteria.</title>
        <authorList>
            <person name="Benaud N."/>
            <person name="Edwards R.J."/>
            <person name="Ferrari B.C."/>
        </authorList>
    </citation>
    <scope>NUCLEOTIDE SEQUENCE [LARGE SCALE GENOMIC DNA]</scope>
    <source>
        <strain evidence="5">SPB151</strain>
    </source>
</reference>
<dbReference type="RefSeq" id="WP_185446289.1">
    <property type="nucleotide sequence ID" value="NZ_CP043661.1"/>
</dbReference>
<keyword evidence="5" id="KW-1185">Reference proteome</keyword>
<evidence type="ECO:0000259" key="3">
    <source>
        <dbReference type="SMART" id="SM00822"/>
    </source>
</evidence>
<dbReference type="EMBL" id="CP043661">
    <property type="protein sequence ID" value="QNE17459.1"/>
    <property type="molecule type" value="Genomic_DNA"/>
</dbReference>